<dbReference type="FunFam" id="3.40.50.10810:FF:000068">
    <property type="entry name" value="SNF2 domain-containing protein / helicase domain-containing protein / zinc finger protein-like protein"/>
    <property type="match status" value="1"/>
</dbReference>
<feature type="compositionally biased region" description="Basic residues" evidence="16">
    <location>
        <begin position="482"/>
        <end position="500"/>
    </location>
</feature>
<keyword evidence="5 15" id="KW-0863">Zinc-finger</keyword>
<dbReference type="SMART" id="SM00490">
    <property type="entry name" value="HELICc"/>
    <property type="match status" value="1"/>
</dbReference>
<dbReference type="GO" id="GO:0008094">
    <property type="term" value="F:ATP-dependent activity, acting on DNA"/>
    <property type="evidence" value="ECO:0007669"/>
    <property type="project" value="TreeGrafter"/>
</dbReference>
<dbReference type="GO" id="GO:0004386">
    <property type="term" value="F:helicase activity"/>
    <property type="evidence" value="ECO:0007669"/>
    <property type="project" value="UniProtKB-KW"/>
</dbReference>
<dbReference type="PROSITE" id="PS00518">
    <property type="entry name" value="ZF_RING_1"/>
    <property type="match status" value="1"/>
</dbReference>
<protein>
    <submittedName>
        <fullName evidence="20">Helicase-like transcription factor CHR28 isoform X1</fullName>
    </submittedName>
</protein>
<dbReference type="Proteomes" id="UP001140949">
    <property type="component" value="Unassembled WGS sequence"/>
</dbReference>
<evidence type="ECO:0000256" key="3">
    <source>
        <dbReference type="ARBA" id="ARBA00022723"/>
    </source>
</evidence>
<evidence type="ECO:0000259" key="17">
    <source>
        <dbReference type="PROSITE" id="PS50089"/>
    </source>
</evidence>
<dbReference type="InterPro" id="IPR049730">
    <property type="entry name" value="SNF2/RAD54-like_C"/>
</dbReference>
<keyword evidence="21" id="KW-1185">Reference proteome</keyword>
<dbReference type="SUPFAM" id="SSF57850">
    <property type="entry name" value="RING/U-box"/>
    <property type="match status" value="1"/>
</dbReference>
<dbReference type="Gene3D" id="3.30.40.10">
    <property type="entry name" value="Zinc/RING finger domain, C3HC4 (zinc finger)"/>
    <property type="match status" value="1"/>
</dbReference>
<evidence type="ECO:0000256" key="13">
    <source>
        <dbReference type="ARBA" id="ARBA00023163"/>
    </source>
</evidence>
<dbReference type="GO" id="GO:0005634">
    <property type="term" value="C:nucleus"/>
    <property type="evidence" value="ECO:0007669"/>
    <property type="project" value="UniProtKB-SubCell"/>
</dbReference>
<keyword evidence="10" id="KW-0156">Chromatin regulator</keyword>
<dbReference type="CDD" id="cd18793">
    <property type="entry name" value="SF2_C_SNF"/>
    <property type="match status" value="1"/>
</dbReference>
<dbReference type="GO" id="GO:0016787">
    <property type="term" value="F:hydrolase activity"/>
    <property type="evidence" value="ECO:0007669"/>
    <property type="project" value="UniProtKB-KW"/>
</dbReference>
<evidence type="ECO:0000313" key="20">
    <source>
        <dbReference type="EMBL" id="KAJ6849523.1"/>
    </source>
</evidence>
<gene>
    <name evidence="20" type="ORF">M6B38_267415</name>
</gene>
<dbReference type="InterPro" id="IPR001841">
    <property type="entry name" value="Znf_RING"/>
</dbReference>
<keyword evidence="14" id="KW-0539">Nucleus</keyword>
<keyword evidence="12" id="KW-0238">DNA-binding</keyword>
<dbReference type="Pfam" id="PF00097">
    <property type="entry name" value="zf-C3HC4"/>
    <property type="match status" value="1"/>
</dbReference>
<keyword evidence="3" id="KW-0479">Metal-binding</keyword>
<evidence type="ECO:0000256" key="16">
    <source>
        <dbReference type="SAM" id="MobiDB-lite"/>
    </source>
</evidence>
<evidence type="ECO:0000256" key="2">
    <source>
        <dbReference type="ARBA" id="ARBA00008438"/>
    </source>
</evidence>
<keyword evidence="7 20" id="KW-0347">Helicase</keyword>
<reference evidence="20" key="2">
    <citation type="submission" date="2023-04" db="EMBL/GenBank/DDBJ databases">
        <authorList>
            <person name="Bruccoleri R.E."/>
            <person name="Oakeley E.J."/>
            <person name="Faust A.-M."/>
            <person name="Dessus-Babus S."/>
            <person name="Altorfer M."/>
            <person name="Burckhardt D."/>
            <person name="Oertli M."/>
            <person name="Naumann U."/>
            <person name="Petersen F."/>
            <person name="Wong J."/>
        </authorList>
    </citation>
    <scope>NUCLEOTIDE SEQUENCE</scope>
    <source>
        <strain evidence="20">GSM-AAB239-AS_SAM_17_03QT</strain>
        <tissue evidence="20">Leaf</tissue>
    </source>
</reference>
<dbReference type="Pfam" id="PF00271">
    <property type="entry name" value="Helicase_C"/>
    <property type="match status" value="1"/>
</dbReference>
<evidence type="ECO:0000256" key="1">
    <source>
        <dbReference type="ARBA" id="ARBA00004123"/>
    </source>
</evidence>
<evidence type="ECO:0000259" key="19">
    <source>
        <dbReference type="PROSITE" id="PS51194"/>
    </source>
</evidence>
<dbReference type="InterPro" id="IPR018957">
    <property type="entry name" value="Znf_C3HC4_RING-type"/>
</dbReference>
<dbReference type="PROSITE" id="PS51192">
    <property type="entry name" value="HELICASE_ATP_BIND_1"/>
    <property type="match status" value="1"/>
</dbReference>
<organism evidence="20 21">
    <name type="scientific">Iris pallida</name>
    <name type="common">Sweet iris</name>
    <dbReference type="NCBI Taxonomy" id="29817"/>
    <lineage>
        <taxon>Eukaryota</taxon>
        <taxon>Viridiplantae</taxon>
        <taxon>Streptophyta</taxon>
        <taxon>Embryophyta</taxon>
        <taxon>Tracheophyta</taxon>
        <taxon>Spermatophyta</taxon>
        <taxon>Magnoliopsida</taxon>
        <taxon>Liliopsida</taxon>
        <taxon>Asparagales</taxon>
        <taxon>Iridaceae</taxon>
        <taxon>Iridoideae</taxon>
        <taxon>Irideae</taxon>
        <taxon>Iris</taxon>
    </lineage>
</organism>
<dbReference type="FunFam" id="3.40.50.10810:FF:000071">
    <property type="entry name" value="SNF2 domain-containing protein / helicase domain-containing protein / zinc finger protein-like protein"/>
    <property type="match status" value="1"/>
</dbReference>
<dbReference type="SMART" id="SM00184">
    <property type="entry name" value="RING"/>
    <property type="match status" value="1"/>
</dbReference>
<feature type="domain" description="RING-type" evidence="17">
    <location>
        <begin position="727"/>
        <end position="763"/>
    </location>
</feature>
<dbReference type="SUPFAM" id="SSF52540">
    <property type="entry name" value="P-loop containing nucleoside triphosphate hydrolases"/>
    <property type="match status" value="2"/>
</dbReference>
<dbReference type="InterPro" id="IPR038718">
    <property type="entry name" value="SNF2-like_sf"/>
</dbReference>
<dbReference type="GO" id="GO:0006281">
    <property type="term" value="P:DNA repair"/>
    <property type="evidence" value="ECO:0007669"/>
    <property type="project" value="TreeGrafter"/>
</dbReference>
<feature type="domain" description="Helicase ATP-binding" evidence="18">
    <location>
        <begin position="301"/>
        <end position="573"/>
    </location>
</feature>
<evidence type="ECO:0000256" key="12">
    <source>
        <dbReference type="ARBA" id="ARBA00023125"/>
    </source>
</evidence>
<dbReference type="GO" id="GO:0080188">
    <property type="term" value="P:gene silencing by siRNA-directed DNA methylation"/>
    <property type="evidence" value="ECO:0007669"/>
    <property type="project" value="UniProtKB-ARBA"/>
</dbReference>
<dbReference type="InterPro" id="IPR027417">
    <property type="entry name" value="P-loop_NTPase"/>
</dbReference>
<keyword evidence="4" id="KW-0547">Nucleotide-binding</keyword>
<evidence type="ECO:0000256" key="5">
    <source>
        <dbReference type="ARBA" id="ARBA00022771"/>
    </source>
</evidence>
<sequence length="1013" mass="112930">MLDHAFDFLKSTCRGLTRWIFQSVSAGRRPFVLAFSSRDTAEEGGARSDSSPDMDIIDIVDDSDSSWSDDDDNDNDDDVQIRQESSFSSHPYRPQTSRTGHGSSSTQRRVLPSSFQPSPSRPPLPLKPQQQDAQKGKFPPFSSQDKLGRNKDVRNFEVHHDNRRDLPLSSTRGGGGVDGAGTPLHSSARNEKLIIGNVLKVSNDTKDDVHMYRNAGTHRVLPPSMMSGAYASTSRISGSVDAGNRSGLVEERPIEHDETPIYQEALQTLAQPKLEDDLSEGILSVTLLKHQKIALAWMVQREMSLHCSGGILADDQGLGKTISMIALIQKQRTMQTKFTSDGSCQKKSEALNLDEDDDEITEIDKECGSGDVKRKQVASTSIRTSSKWKPAAGTLVVCPASILRQWAHELDEKVTDTAKLSVLMYHGGMRTRDPIDLAKYDVVLTTYTIVTNEVPKQAVVDDDDGEQRDLDKYGISSQFSTNRKRKKTSERTNGKKKGKRQKDSGLEHDSGPLARVRWFRIILDEAQNIKNHRTQVARACSGLRARSRWCLSGTPIQNSIDDLYSYFRFLKYYPYAVYASFCNSLKYPISRDAKQGYKKLSTLLRIILLRRTKGTLIDGVPVVKLPPKTVVLKKIDFSPEERSFYLKLEADSRQRFKAYAAAGTVKQNYANILLMLLRLRQACDHPILVKGCRPDTVGKDSLKMARQLPRDMLVNLLSQLEASTAICRICNDPPEDAVVTMCCHVFCFQCVSERLTGDENVCPAAGCKDILETESVFSRATLKSCLSDELYDNNASASVVAYDEESSVVHSSYVSSKIKAVLEILNSLCKVKDCCQFDTCLRVCTCSRISPNPEIPIPAKAIVFSQWTTMLDLLEFSLNSSLIQYRRLDGTMSLNSRDKAVQDFNSDPEVTVILMSLKAGNLGLNMVAACHVILLDLWWNPTTEDQAVDRAHRIGQTRPVTVSRLTIKDTVEDRILALQEEKRKMVSSAFGGDHSGAAAPRLTTDDLRFLFMT</sequence>
<feature type="region of interest" description="Disordered" evidence="16">
    <location>
        <begin position="38"/>
        <end position="185"/>
    </location>
</feature>
<dbReference type="PROSITE" id="PS51194">
    <property type="entry name" value="HELICASE_CTER"/>
    <property type="match status" value="1"/>
</dbReference>
<evidence type="ECO:0000313" key="21">
    <source>
        <dbReference type="Proteomes" id="UP001140949"/>
    </source>
</evidence>
<comment type="similarity">
    <text evidence="2">Belongs to the SNF2/RAD54 helicase family. RAD16 subfamily.</text>
</comment>
<reference evidence="20" key="1">
    <citation type="journal article" date="2023" name="GigaByte">
        <title>Genome assembly of the bearded iris, Iris pallida Lam.</title>
        <authorList>
            <person name="Bruccoleri R.E."/>
            <person name="Oakeley E.J."/>
            <person name="Faust A.M.E."/>
            <person name="Altorfer M."/>
            <person name="Dessus-Babus S."/>
            <person name="Burckhardt D."/>
            <person name="Oertli M."/>
            <person name="Naumann U."/>
            <person name="Petersen F."/>
            <person name="Wong J."/>
        </authorList>
    </citation>
    <scope>NUCLEOTIDE SEQUENCE</scope>
    <source>
        <strain evidence="20">GSM-AAB239-AS_SAM_17_03QT</strain>
    </source>
</reference>
<evidence type="ECO:0000256" key="4">
    <source>
        <dbReference type="ARBA" id="ARBA00022741"/>
    </source>
</evidence>
<evidence type="ECO:0000256" key="6">
    <source>
        <dbReference type="ARBA" id="ARBA00022801"/>
    </source>
</evidence>
<evidence type="ECO:0000256" key="9">
    <source>
        <dbReference type="ARBA" id="ARBA00022840"/>
    </source>
</evidence>
<dbReference type="Pfam" id="PF00176">
    <property type="entry name" value="SNF2-rel_dom"/>
    <property type="match status" value="1"/>
</dbReference>
<name>A0AAX6I9D6_IRIPA</name>
<dbReference type="InterPro" id="IPR013083">
    <property type="entry name" value="Znf_RING/FYVE/PHD"/>
</dbReference>
<evidence type="ECO:0000256" key="10">
    <source>
        <dbReference type="ARBA" id="ARBA00022853"/>
    </source>
</evidence>
<dbReference type="Gene3D" id="3.40.50.300">
    <property type="entry name" value="P-loop containing nucleotide triphosphate hydrolases"/>
    <property type="match status" value="1"/>
</dbReference>
<evidence type="ECO:0000256" key="7">
    <source>
        <dbReference type="ARBA" id="ARBA00022806"/>
    </source>
</evidence>
<comment type="subcellular location">
    <subcellularLocation>
        <location evidence="1">Nucleus</location>
    </subcellularLocation>
</comment>
<dbReference type="Gene3D" id="3.40.50.10810">
    <property type="entry name" value="Tandem AAA-ATPase domain"/>
    <property type="match status" value="3"/>
</dbReference>
<evidence type="ECO:0000256" key="15">
    <source>
        <dbReference type="PROSITE-ProRule" id="PRU00175"/>
    </source>
</evidence>
<feature type="domain" description="Helicase C-terminal" evidence="19">
    <location>
        <begin position="836"/>
        <end position="1008"/>
    </location>
</feature>
<accession>A0AAX6I9D6</accession>
<dbReference type="GO" id="GO:0003677">
    <property type="term" value="F:DNA binding"/>
    <property type="evidence" value="ECO:0007669"/>
    <property type="project" value="UniProtKB-KW"/>
</dbReference>
<feature type="compositionally biased region" description="Acidic residues" evidence="16">
    <location>
        <begin position="55"/>
        <end position="78"/>
    </location>
</feature>
<keyword evidence="8" id="KW-0862">Zinc</keyword>
<dbReference type="InterPro" id="IPR017907">
    <property type="entry name" value="Znf_RING_CS"/>
</dbReference>
<dbReference type="SMART" id="SM00487">
    <property type="entry name" value="DEXDc"/>
    <property type="match status" value="1"/>
</dbReference>
<feature type="compositionally biased region" description="Polar residues" evidence="16">
    <location>
        <begin position="82"/>
        <end position="108"/>
    </location>
</feature>
<keyword evidence="11" id="KW-0805">Transcription regulation</keyword>
<comment type="caution">
    <text evidence="20">The sequence shown here is derived from an EMBL/GenBank/DDBJ whole genome shotgun (WGS) entry which is preliminary data.</text>
</comment>
<dbReference type="GO" id="GO:0005524">
    <property type="term" value="F:ATP binding"/>
    <property type="evidence" value="ECO:0007669"/>
    <property type="project" value="UniProtKB-KW"/>
</dbReference>
<feature type="compositionally biased region" description="Basic and acidic residues" evidence="16">
    <location>
        <begin position="146"/>
        <end position="166"/>
    </location>
</feature>
<dbReference type="GO" id="GO:0008270">
    <property type="term" value="F:zinc ion binding"/>
    <property type="evidence" value="ECO:0007669"/>
    <property type="project" value="UniProtKB-KW"/>
</dbReference>
<evidence type="ECO:0000259" key="18">
    <source>
        <dbReference type="PROSITE" id="PS51192"/>
    </source>
</evidence>
<dbReference type="InterPro" id="IPR014001">
    <property type="entry name" value="Helicase_ATP-bd"/>
</dbReference>
<dbReference type="PROSITE" id="PS50089">
    <property type="entry name" value="ZF_RING_2"/>
    <property type="match status" value="1"/>
</dbReference>
<evidence type="ECO:0000256" key="8">
    <source>
        <dbReference type="ARBA" id="ARBA00022833"/>
    </source>
</evidence>
<dbReference type="InterPro" id="IPR001650">
    <property type="entry name" value="Helicase_C-like"/>
</dbReference>
<proteinExistence type="inferred from homology"/>
<dbReference type="PANTHER" id="PTHR45626">
    <property type="entry name" value="TRANSCRIPTION TERMINATION FACTOR 2-RELATED"/>
    <property type="match status" value="1"/>
</dbReference>
<feature type="region of interest" description="Disordered" evidence="16">
    <location>
        <begin position="479"/>
        <end position="509"/>
    </location>
</feature>
<dbReference type="CDD" id="cd18008">
    <property type="entry name" value="DEXDc_SHPRH-like"/>
    <property type="match status" value="1"/>
</dbReference>
<keyword evidence="9" id="KW-0067">ATP-binding</keyword>
<evidence type="ECO:0000256" key="14">
    <source>
        <dbReference type="ARBA" id="ARBA00023242"/>
    </source>
</evidence>
<keyword evidence="13" id="KW-0804">Transcription</keyword>
<keyword evidence="6" id="KW-0378">Hydrolase</keyword>
<dbReference type="InterPro" id="IPR000330">
    <property type="entry name" value="SNF2_N"/>
</dbReference>
<dbReference type="AlphaFoldDB" id="A0AAX6I9D6"/>
<dbReference type="EMBL" id="JANAVB010003400">
    <property type="protein sequence ID" value="KAJ6849523.1"/>
    <property type="molecule type" value="Genomic_DNA"/>
</dbReference>
<dbReference type="InterPro" id="IPR050628">
    <property type="entry name" value="SNF2_RAD54_helicase_TF"/>
</dbReference>
<dbReference type="PANTHER" id="PTHR45626:SF24">
    <property type="entry name" value="HELICASE-LIKE TRANSCRIPTION FACTOR CHR28-RELATED"/>
    <property type="match status" value="1"/>
</dbReference>
<evidence type="ECO:0000256" key="11">
    <source>
        <dbReference type="ARBA" id="ARBA00023015"/>
    </source>
</evidence>